<dbReference type="EMBL" id="OX465082">
    <property type="protein sequence ID" value="CAI9290047.1"/>
    <property type="molecule type" value="Genomic_DNA"/>
</dbReference>
<keyword evidence="3" id="KW-1185">Reference proteome</keyword>
<proteinExistence type="inferred from homology"/>
<organism evidence="2 3">
    <name type="scientific">Lactuca saligna</name>
    <name type="common">Willowleaf lettuce</name>
    <dbReference type="NCBI Taxonomy" id="75948"/>
    <lineage>
        <taxon>Eukaryota</taxon>
        <taxon>Viridiplantae</taxon>
        <taxon>Streptophyta</taxon>
        <taxon>Embryophyta</taxon>
        <taxon>Tracheophyta</taxon>
        <taxon>Spermatophyta</taxon>
        <taxon>Magnoliopsida</taxon>
        <taxon>eudicotyledons</taxon>
        <taxon>Gunneridae</taxon>
        <taxon>Pentapetalae</taxon>
        <taxon>asterids</taxon>
        <taxon>campanulids</taxon>
        <taxon>Asterales</taxon>
        <taxon>Asteraceae</taxon>
        <taxon>Cichorioideae</taxon>
        <taxon>Cichorieae</taxon>
        <taxon>Lactucinae</taxon>
        <taxon>Lactuca</taxon>
    </lineage>
</organism>
<reference evidence="2" key="1">
    <citation type="submission" date="2023-04" db="EMBL/GenBank/DDBJ databases">
        <authorList>
            <person name="Vijverberg K."/>
            <person name="Xiong W."/>
            <person name="Schranz E."/>
        </authorList>
    </citation>
    <scope>NUCLEOTIDE SEQUENCE</scope>
</reference>
<evidence type="ECO:0000256" key="1">
    <source>
        <dbReference type="ARBA" id="ARBA00006974"/>
    </source>
</evidence>
<comment type="similarity">
    <text evidence="1">Belongs to the ARG7 family.</text>
</comment>
<gene>
    <name evidence="2" type="ORF">LSALG_LOCUS29259</name>
</gene>
<dbReference type="Pfam" id="PF02519">
    <property type="entry name" value="Auxin_inducible"/>
    <property type="match status" value="1"/>
</dbReference>
<dbReference type="PANTHER" id="PTHR31374">
    <property type="entry name" value="AUXIN-INDUCED PROTEIN-LIKE-RELATED"/>
    <property type="match status" value="1"/>
</dbReference>
<dbReference type="PANTHER" id="PTHR31374:SF16">
    <property type="entry name" value="AUXIN-RESPONSIVE FAMILY PROTEIN"/>
    <property type="match status" value="1"/>
</dbReference>
<dbReference type="InterPro" id="IPR003676">
    <property type="entry name" value="SAUR_fam"/>
</dbReference>
<dbReference type="Proteomes" id="UP001177003">
    <property type="component" value="Chromosome 6"/>
</dbReference>
<dbReference type="AlphaFoldDB" id="A0AA35ZE29"/>
<protein>
    <submittedName>
        <fullName evidence="2">Uncharacterized protein</fullName>
    </submittedName>
</protein>
<sequence length="129" mass="14601">MGKLKTQNLANKNNGMLKLKVVVEKLQKRLSEAKKWAPRNTNLETVHVKKGHFTVIAADDYEEKKFVVPLAHLERPSFQKLLERAAEEYGFNHEGALMVPCRPSEFEWILDGSGDDVGRSSSNAMVESF</sequence>
<evidence type="ECO:0000313" key="2">
    <source>
        <dbReference type="EMBL" id="CAI9290047.1"/>
    </source>
</evidence>
<accession>A0AA35ZE29</accession>
<name>A0AA35ZE29_LACSI</name>
<evidence type="ECO:0000313" key="3">
    <source>
        <dbReference type="Proteomes" id="UP001177003"/>
    </source>
</evidence>
<dbReference type="GO" id="GO:0009733">
    <property type="term" value="P:response to auxin"/>
    <property type="evidence" value="ECO:0007669"/>
    <property type="project" value="InterPro"/>
</dbReference>